<keyword evidence="7" id="KW-1185">Reference proteome</keyword>
<evidence type="ECO:0000256" key="2">
    <source>
        <dbReference type="ARBA" id="ARBA00022723"/>
    </source>
</evidence>
<evidence type="ECO:0000313" key="6">
    <source>
        <dbReference type="EMBL" id="MBL1077052.1"/>
    </source>
</evidence>
<organism evidence="6 7">
    <name type="scientific">Nocardia acididurans</name>
    <dbReference type="NCBI Taxonomy" id="2802282"/>
    <lineage>
        <taxon>Bacteria</taxon>
        <taxon>Bacillati</taxon>
        <taxon>Actinomycetota</taxon>
        <taxon>Actinomycetes</taxon>
        <taxon>Mycobacteriales</taxon>
        <taxon>Nocardiaceae</taxon>
        <taxon>Nocardia</taxon>
    </lineage>
</organism>
<accession>A0ABS1M8U5</accession>
<dbReference type="Pfam" id="PF00753">
    <property type="entry name" value="Lactamase_B"/>
    <property type="match status" value="1"/>
</dbReference>
<evidence type="ECO:0000256" key="4">
    <source>
        <dbReference type="ARBA" id="ARBA00022833"/>
    </source>
</evidence>
<protein>
    <submittedName>
        <fullName evidence="6">MBL fold metallo-hydrolase</fullName>
    </submittedName>
</protein>
<evidence type="ECO:0000259" key="5">
    <source>
        <dbReference type="SMART" id="SM00849"/>
    </source>
</evidence>
<reference evidence="6 7" key="1">
    <citation type="submission" date="2021-01" db="EMBL/GenBank/DDBJ databases">
        <title>WGS of actinomycetes isolated from Thailand.</title>
        <authorList>
            <person name="Thawai C."/>
        </authorList>
    </citation>
    <scope>NUCLEOTIDE SEQUENCE [LARGE SCALE GENOMIC DNA]</scope>
    <source>
        <strain evidence="6 7">LPG 2</strain>
    </source>
</reference>
<comment type="caution">
    <text evidence="6">The sequence shown here is derived from an EMBL/GenBank/DDBJ whole genome shotgun (WGS) entry which is preliminary data.</text>
</comment>
<evidence type="ECO:0000256" key="3">
    <source>
        <dbReference type="ARBA" id="ARBA00022801"/>
    </source>
</evidence>
<dbReference type="SUPFAM" id="SSF56281">
    <property type="entry name" value="Metallo-hydrolase/oxidoreductase"/>
    <property type="match status" value="1"/>
</dbReference>
<evidence type="ECO:0000313" key="7">
    <source>
        <dbReference type="Proteomes" id="UP000602198"/>
    </source>
</evidence>
<comment type="similarity">
    <text evidence="1">Belongs to the metallo-beta-lactamase superfamily.</text>
</comment>
<dbReference type="InterPro" id="IPR051013">
    <property type="entry name" value="MBL_superfamily_lactonases"/>
</dbReference>
<dbReference type="PANTHER" id="PTHR42978">
    <property type="entry name" value="QUORUM-QUENCHING LACTONASE YTNP-RELATED-RELATED"/>
    <property type="match status" value="1"/>
</dbReference>
<feature type="domain" description="Metallo-beta-lactamase" evidence="5">
    <location>
        <begin position="80"/>
        <end position="298"/>
    </location>
</feature>
<proteinExistence type="inferred from homology"/>
<sequence length="328" mass="35478">MPASAHTPSLLECCSAAAGLVHGMVRPKPADQRFLRSITDAGLPSPRSTVRVRALEQVTRPVPTPMIVEGLFTPRHIGNALTTFVIEHPQATFLVDPSVCDDYRRRAIAQLPGVLRAVVSPPPGTLSTVAALANESNLPAPDFALPTHAHWDHVCGLLDLPGLPVHLHRDEHRWISAGPIAPVGGVRDSLLDRPLVEYDLDGPPVLTFTRSHDLFGDGSVILVDLAGHTPGSIGVLAHTERGWILLAGDAAWHHLQIDEIRQKSGFPGSLVDFDRELAFRTLHRLHLARHTATIIPTHDATASNTLRTTLAHKEMTRTHQAPGGSMEA</sequence>
<keyword evidence="4" id="KW-0862">Zinc</keyword>
<gene>
    <name evidence="6" type="ORF">JK358_21880</name>
</gene>
<dbReference type="Gene3D" id="3.60.15.10">
    <property type="entry name" value="Ribonuclease Z/Hydroxyacylglutathione hydrolase-like"/>
    <property type="match status" value="1"/>
</dbReference>
<dbReference type="Proteomes" id="UP000602198">
    <property type="component" value="Unassembled WGS sequence"/>
</dbReference>
<keyword evidence="3" id="KW-0378">Hydrolase</keyword>
<dbReference type="RefSeq" id="WP_201949666.1">
    <property type="nucleotide sequence ID" value="NZ_JAERRJ010000008.1"/>
</dbReference>
<keyword evidence="2" id="KW-0479">Metal-binding</keyword>
<evidence type="ECO:0000256" key="1">
    <source>
        <dbReference type="ARBA" id="ARBA00007749"/>
    </source>
</evidence>
<dbReference type="SMART" id="SM00849">
    <property type="entry name" value="Lactamase_B"/>
    <property type="match status" value="1"/>
</dbReference>
<dbReference type="PANTHER" id="PTHR42978:SF3">
    <property type="entry name" value="BLR3078 PROTEIN"/>
    <property type="match status" value="1"/>
</dbReference>
<name>A0ABS1M8U5_9NOCA</name>
<dbReference type="InterPro" id="IPR036866">
    <property type="entry name" value="RibonucZ/Hydroxyglut_hydro"/>
</dbReference>
<dbReference type="EMBL" id="JAERRJ010000008">
    <property type="protein sequence ID" value="MBL1077052.1"/>
    <property type="molecule type" value="Genomic_DNA"/>
</dbReference>
<dbReference type="InterPro" id="IPR001279">
    <property type="entry name" value="Metallo-B-lactamas"/>
</dbReference>